<dbReference type="OrthoDB" id="7871744at2"/>
<evidence type="ECO:0000259" key="2">
    <source>
        <dbReference type="Pfam" id="PF14302"/>
    </source>
</evidence>
<accession>A0A1R4GXL3</accession>
<dbReference type="EMBL" id="FUGE01000214">
    <property type="protein sequence ID" value="SJM72875.1"/>
    <property type="molecule type" value="Genomic_DNA"/>
</dbReference>
<dbReference type="Pfam" id="PF14302">
    <property type="entry name" value="DUF4377"/>
    <property type="match status" value="1"/>
</dbReference>
<dbReference type="InterPro" id="IPR053147">
    <property type="entry name" value="Hsp_HslJ-like"/>
</dbReference>
<evidence type="ECO:0000313" key="3">
    <source>
        <dbReference type="EMBL" id="SJM72875.1"/>
    </source>
</evidence>
<organism evidence="3 4">
    <name type="scientific">Psychrobacter piechaudii</name>
    <dbReference type="NCBI Taxonomy" id="1945521"/>
    <lineage>
        <taxon>Bacteria</taxon>
        <taxon>Pseudomonadati</taxon>
        <taxon>Pseudomonadota</taxon>
        <taxon>Gammaproteobacteria</taxon>
        <taxon>Moraxellales</taxon>
        <taxon>Moraxellaceae</taxon>
        <taxon>Psychrobacter</taxon>
    </lineage>
</organism>
<dbReference type="PANTHER" id="PTHR35535:SF1">
    <property type="entry name" value="HEAT SHOCK PROTEIN HSLJ"/>
    <property type="match status" value="1"/>
</dbReference>
<evidence type="ECO:0000313" key="4">
    <source>
        <dbReference type="Proteomes" id="UP000188357"/>
    </source>
</evidence>
<reference evidence="3 4" key="1">
    <citation type="submission" date="2017-02" db="EMBL/GenBank/DDBJ databases">
        <authorList>
            <person name="Peterson S.W."/>
        </authorList>
    </citation>
    <scope>NUCLEOTIDE SEQUENCE [LARGE SCALE GENOMIC DNA]</scope>
    <source>
        <strain evidence="3">Psychrobacter_piechaudii</strain>
    </source>
</reference>
<feature type="domain" description="DUF306" evidence="1">
    <location>
        <begin position="78"/>
        <end position="150"/>
    </location>
</feature>
<protein>
    <submittedName>
        <fullName evidence="3">META domain protein</fullName>
    </submittedName>
</protein>
<dbReference type="InterPro" id="IPR038670">
    <property type="entry name" value="HslJ-like_sf"/>
</dbReference>
<dbReference type="Pfam" id="PF03724">
    <property type="entry name" value="META"/>
    <property type="match status" value="1"/>
</dbReference>
<dbReference type="AlphaFoldDB" id="A0A1R4GXL3"/>
<proteinExistence type="predicted"/>
<dbReference type="Proteomes" id="UP000188357">
    <property type="component" value="Unassembled WGS sequence"/>
</dbReference>
<feature type="domain" description="DUF4377" evidence="2">
    <location>
        <begin position="193"/>
        <end position="275"/>
    </location>
</feature>
<dbReference type="PANTHER" id="PTHR35535">
    <property type="entry name" value="HEAT SHOCK PROTEIN HSLJ"/>
    <property type="match status" value="1"/>
</dbReference>
<dbReference type="PROSITE" id="PS51257">
    <property type="entry name" value="PROKAR_LIPOPROTEIN"/>
    <property type="match status" value="1"/>
</dbReference>
<sequence length="280" mass="31140">MLSAKGLFTVMVTGSLLLVGCQNTDPVTSQSSAPQSSTMTNAENKLTLNATSLANYHWQLLAAKDKHGRPLSVLETIKDQVHLSFYVDKRANRASFTVGCNGMGAEFTVSNQTLKMGNIISTEMYCQEVDQAERLMAQLMRGNSKLSIESPKESTTIQPLLTQQLATGEVLVWKGTATPEAKYQQKGDIVFWEVNHQLQDCPNPNQKGCLKVRPVYYDDQDIKTGVGDWQIFVDKIEGYNHDSGIDTVLRLKRFTVDPIDVKGKQFVYVLDQIIESSVVN</sequence>
<evidence type="ECO:0000259" key="1">
    <source>
        <dbReference type="Pfam" id="PF03724"/>
    </source>
</evidence>
<keyword evidence="4" id="KW-1185">Reference proteome</keyword>
<dbReference type="InterPro" id="IPR005184">
    <property type="entry name" value="DUF306_Meta_HslJ"/>
</dbReference>
<dbReference type="InterPro" id="IPR025485">
    <property type="entry name" value="DUF4377"/>
</dbReference>
<dbReference type="RefSeq" id="WP_077451731.1">
    <property type="nucleotide sequence ID" value="NZ_FUGE01000214.1"/>
</dbReference>
<dbReference type="STRING" id="1945521.A1232T_02074"/>
<name>A0A1R4GXL3_9GAMM</name>
<gene>
    <name evidence="3" type="ORF">A1232T_02074</name>
</gene>
<dbReference type="Gene3D" id="2.40.128.270">
    <property type="match status" value="1"/>
</dbReference>